<proteinExistence type="predicted"/>
<gene>
    <name evidence="3" type="ORF">FIM1_2603</name>
</gene>
<evidence type="ECO:0000313" key="3">
    <source>
        <dbReference type="EMBL" id="QGN15905.1"/>
    </source>
</evidence>
<feature type="region of interest" description="Disordered" evidence="1">
    <location>
        <begin position="405"/>
        <end position="441"/>
    </location>
</feature>
<name>A0ABX6EU86_KLUMA</name>
<dbReference type="EMBL" id="CP015057">
    <property type="protein sequence ID" value="QGN15905.1"/>
    <property type="molecule type" value="Genomic_DNA"/>
</dbReference>
<evidence type="ECO:0000313" key="4">
    <source>
        <dbReference type="Proteomes" id="UP000422736"/>
    </source>
</evidence>
<feature type="domain" description="Anaphase-promoting complex subunit 4 long" evidence="2">
    <location>
        <begin position="217"/>
        <end position="403"/>
    </location>
</feature>
<dbReference type="Pfam" id="PF12896">
    <property type="entry name" value="ANAPC4"/>
    <property type="match status" value="1"/>
</dbReference>
<evidence type="ECO:0000259" key="2">
    <source>
        <dbReference type="Pfam" id="PF12896"/>
    </source>
</evidence>
<evidence type="ECO:0000256" key="1">
    <source>
        <dbReference type="SAM" id="MobiDB-lite"/>
    </source>
</evidence>
<organism evidence="3 4">
    <name type="scientific">Kluyveromyces marxianus</name>
    <name type="common">Yeast</name>
    <name type="synonym">Candida kefyr</name>
    <dbReference type="NCBI Taxonomy" id="4911"/>
    <lineage>
        <taxon>Eukaryota</taxon>
        <taxon>Fungi</taxon>
        <taxon>Dikarya</taxon>
        <taxon>Ascomycota</taxon>
        <taxon>Saccharomycotina</taxon>
        <taxon>Saccharomycetes</taxon>
        <taxon>Saccharomycetales</taxon>
        <taxon>Saccharomycetaceae</taxon>
        <taxon>Kluyveromyces</taxon>
    </lineage>
</organism>
<dbReference type="InterPro" id="IPR024790">
    <property type="entry name" value="APC4_long_dom"/>
</dbReference>
<keyword evidence="4" id="KW-1185">Reference proteome</keyword>
<protein>
    <recommendedName>
        <fullName evidence="2">Anaphase-promoting complex subunit 4 long domain-containing protein</fullName>
    </recommendedName>
</protein>
<accession>A0ABX6EU86</accession>
<dbReference type="Proteomes" id="UP000422736">
    <property type="component" value="Chromosome 4"/>
</dbReference>
<feature type="compositionally biased region" description="Low complexity" evidence="1">
    <location>
        <begin position="427"/>
        <end position="439"/>
    </location>
</feature>
<sequence>MTSSAMDFIVNSQVLLRKYINGYSISISEDQSLVCLWNTGSELEIYRSNGGYLINKVGNKEQNRRLIDVRWFGTQLFCNYNNGSVLVYKEGRELVKQLTFMPKGTRTKCIFYDSIQLEDDRYSMTEGALLKYMPKLNKWDTVKNQLDNELILGNDSAGKGVIDVFASIDAKTNKLVLSIEGTLNIKLGDKLKLPKDINRLMRVSVGKFLCMNKASQYQIVNLTFLQDQNFYKLIKTTQEYGALMKYLKQLHRHIGMKLVDPYFQFVDTLWKEAHRKALQELFYVGITDPELMQELHEIQLQSFRIEKWQSLSMNLCSNSISLIVSCMLPLIERMVVLAATIEALCEAITLISFPEEKGFTSELRQHTLRMLKSLRVQTAELMKVKKSHNVGFEWIQVITERLSKMEKDRRQTSSSSPATTGVGGSNGNSNSAGRSGGTTESSASLKKRLYLSTVEDFLTSDMVPQNQYEWVKNTFPREFIQTQTEFDRIMRDYTLRWLKKQISAEYEQPKFIELEDTDYGKSDSTTPICDVQIIQGLSKLPRALFVTPIELILVNLETQKIESRCPTPLPSTRLASAVTALNSDLDVLRNKSAAKPRIQLIPIKNSVSLPTTLSTYYLMPLRQIVTITPNNDIDLSVNKGGGAQQSPISPSKTRDLSASTFSIHIQSA</sequence>
<reference evidence="3 4" key="1">
    <citation type="submission" date="2016-03" db="EMBL/GenBank/DDBJ databases">
        <title>How can Kluyveromyces marxianus grow so fast - potential evolutionary course in Saccharomyces Complex revealed by comparative genomics.</title>
        <authorList>
            <person name="Mo W."/>
            <person name="Lu W."/>
            <person name="Yang X."/>
            <person name="Qi J."/>
            <person name="Lv H."/>
        </authorList>
    </citation>
    <scope>NUCLEOTIDE SEQUENCE [LARGE SCALE GENOMIC DNA]</scope>
    <source>
        <strain evidence="3 4">FIM1</strain>
    </source>
</reference>